<dbReference type="Gene3D" id="1.10.8.10">
    <property type="entry name" value="DNA helicase RuvA subunit, C-terminal domain"/>
    <property type="match status" value="1"/>
</dbReference>
<organism evidence="3">
    <name type="scientific">Caenorhabditis remanei</name>
    <name type="common">Caenorhabditis vulgaris</name>
    <dbReference type="NCBI Taxonomy" id="31234"/>
    <lineage>
        <taxon>Eukaryota</taxon>
        <taxon>Metazoa</taxon>
        <taxon>Ecdysozoa</taxon>
        <taxon>Nematoda</taxon>
        <taxon>Chromadorea</taxon>
        <taxon>Rhabditida</taxon>
        <taxon>Rhabditina</taxon>
        <taxon>Rhabditomorpha</taxon>
        <taxon>Rhabditoidea</taxon>
        <taxon>Rhabditidae</taxon>
        <taxon>Peloderinae</taxon>
        <taxon>Caenorhabditis</taxon>
    </lineage>
</organism>
<dbReference type="PROSITE" id="PS50030">
    <property type="entry name" value="UBA"/>
    <property type="match status" value="1"/>
</dbReference>
<dbReference type="EMBL" id="DS268533">
    <property type="protein sequence ID" value="EFO87245.1"/>
    <property type="molecule type" value="Genomic_DNA"/>
</dbReference>
<dbReference type="FunCoup" id="E3N5P4">
    <property type="interactions" value="315"/>
</dbReference>
<dbReference type="OMA" id="LHGFNHD"/>
<dbReference type="SUPFAM" id="SSF46934">
    <property type="entry name" value="UBA-like"/>
    <property type="match status" value="1"/>
</dbReference>
<sequence>MVYLHLKTSCKEVPIGDIISTGYDQFFNDLSDNCAEFRGLKTMDRYRLLYNGKALTEVDLKNINDNDSLRVVYLQKSKNKEPVAESHRQEVDSQLQMIATPFRNPEDRRLHGFNHDFGLPEHIAKLIKAHPRLVFDNQFACVLRDWYLFRAYCIRNNFKDDESRNSFKYRNPDFLKIVMGLIGKIGARYGFAVGSNQRLGQPGNAPRPAGVPAAQPITQAFLQNALQAALAGVGAPPAARAPPPVAPFLQHPAPAPAPAPAPVQPEPQQEEPMQEGYEQQAAILREYGFENAELIQLALEQTNGDIQAAMEFLIELQN</sequence>
<evidence type="ECO:0000313" key="3">
    <source>
        <dbReference type="Proteomes" id="UP000008281"/>
    </source>
</evidence>
<evidence type="ECO:0000313" key="2">
    <source>
        <dbReference type="EMBL" id="EFO87245.1"/>
    </source>
</evidence>
<dbReference type="AlphaFoldDB" id="E3N5P4"/>
<dbReference type="Pfam" id="PF00627">
    <property type="entry name" value="UBA"/>
    <property type="match status" value="1"/>
</dbReference>
<accession>E3N5P4</accession>
<dbReference type="STRING" id="31234.E3N5P4"/>
<protein>
    <submittedName>
        <fullName evidence="2">Uncharacterized protein</fullName>
    </submittedName>
</protein>
<proteinExistence type="predicted"/>
<dbReference type="SMART" id="SM00165">
    <property type="entry name" value="UBA"/>
    <property type="match status" value="1"/>
</dbReference>
<gene>
    <name evidence="2" type="ORF">CRE_25798</name>
</gene>
<evidence type="ECO:0000256" key="1">
    <source>
        <dbReference type="SAM" id="MobiDB-lite"/>
    </source>
</evidence>
<feature type="region of interest" description="Disordered" evidence="1">
    <location>
        <begin position="242"/>
        <end position="276"/>
    </location>
</feature>
<dbReference type="InterPro" id="IPR015940">
    <property type="entry name" value="UBA"/>
</dbReference>
<dbReference type="OrthoDB" id="263283at2759"/>
<feature type="compositionally biased region" description="Pro residues" evidence="1">
    <location>
        <begin position="253"/>
        <end position="265"/>
    </location>
</feature>
<keyword evidence="3" id="KW-1185">Reference proteome</keyword>
<name>E3N5P4_CAERE</name>
<dbReference type="eggNOG" id="ENOG502TFI8">
    <property type="taxonomic scope" value="Eukaryota"/>
</dbReference>
<dbReference type="Proteomes" id="UP000008281">
    <property type="component" value="Unassembled WGS sequence"/>
</dbReference>
<dbReference type="HOGENOM" id="CLU_928243_0_0_1"/>
<dbReference type="InterPro" id="IPR009060">
    <property type="entry name" value="UBA-like_sf"/>
</dbReference>
<reference evidence="2" key="1">
    <citation type="submission" date="2007-07" db="EMBL/GenBank/DDBJ databases">
        <title>PCAP assembly of the Caenorhabditis remanei genome.</title>
        <authorList>
            <consortium name="The Caenorhabditis remanei Sequencing Consortium"/>
            <person name="Wilson R.K."/>
        </authorList>
    </citation>
    <scope>NUCLEOTIDE SEQUENCE [LARGE SCALE GENOMIC DNA]</scope>
    <source>
        <strain evidence="2">PB4641</strain>
    </source>
</reference>